<keyword evidence="5 8" id="KW-0175">Coiled coil</keyword>
<feature type="region of interest" description="Disordered" evidence="9">
    <location>
        <begin position="518"/>
        <end position="606"/>
    </location>
</feature>
<feature type="compositionally biased region" description="Low complexity" evidence="9">
    <location>
        <begin position="555"/>
        <end position="581"/>
    </location>
</feature>
<accession>A0A7S0RPY8</accession>
<evidence type="ECO:0000256" key="4">
    <source>
        <dbReference type="ARBA" id="ARBA00022989"/>
    </source>
</evidence>
<dbReference type="PANTHER" id="PTHR32219">
    <property type="entry name" value="RNA-BINDING PROTEIN YLMH-RELATED"/>
    <property type="match status" value="1"/>
</dbReference>
<comment type="subcellular location">
    <subcellularLocation>
        <location evidence="1">Cell membrane</location>
        <topology evidence="1">Single-pass membrane protein</topology>
    </subcellularLocation>
</comment>
<feature type="coiled-coil region" evidence="8">
    <location>
        <begin position="205"/>
        <end position="292"/>
    </location>
</feature>
<evidence type="ECO:0000256" key="6">
    <source>
        <dbReference type="ARBA" id="ARBA00023136"/>
    </source>
</evidence>
<feature type="compositionally biased region" description="Basic and acidic residues" evidence="9">
    <location>
        <begin position="518"/>
        <end position="554"/>
    </location>
</feature>
<name>A0A7S0RPY8_9CHLO</name>
<comment type="similarity">
    <text evidence="7">Belongs to the plant Proton pump-interactor protein family.</text>
</comment>
<evidence type="ECO:0000256" key="7">
    <source>
        <dbReference type="ARBA" id="ARBA00038080"/>
    </source>
</evidence>
<dbReference type="GO" id="GO:0005886">
    <property type="term" value="C:plasma membrane"/>
    <property type="evidence" value="ECO:0007669"/>
    <property type="project" value="UniProtKB-SubCell"/>
</dbReference>
<evidence type="ECO:0000256" key="8">
    <source>
        <dbReference type="SAM" id="Coils"/>
    </source>
</evidence>
<feature type="compositionally biased region" description="Basic and acidic residues" evidence="9">
    <location>
        <begin position="13"/>
        <end position="22"/>
    </location>
</feature>
<evidence type="ECO:0000256" key="9">
    <source>
        <dbReference type="SAM" id="MobiDB-lite"/>
    </source>
</evidence>
<organism evidence="11">
    <name type="scientific">Chlamydomonas leiostraca</name>
    <dbReference type="NCBI Taxonomy" id="1034604"/>
    <lineage>
        <taxon>Eukaryota</taxon>
        <taxon>Viridiplantae</taxon>
        <taxon>Chlorophyta</taxon>
        <taxon>core chlorophytes</taxon>
        <taxon>Chlorophyceae</taxon>
        <taxon>CS clade</taxon>
        <taxon>Chlamydomonadales</taxon>
        <taxon>Chlamydomonadaceae</taxon>
        <taxon>Chlamydomonas</taxon>
    </lineage>
</organism>
<protein>
    <recommendedName>
        <fullName evidence="12">Proton pump-interactor 1</fullName>
    </recommendedName>
</protein>
<feature type="coiled-coil region" evidence="8">
    <location>
        <begin position="83"/>
        <end position="145"/>
    </location>
</feature>
<feature type="region of interest" description="Disordered" evidence="9">
    <location>
        <begin position="412"/>
        <end position="434"/>
    </location>
</feature>
<gene>
    <name evidence="11" type="ORF">CLEI1391_LOCUS11076</name>
</gene>
<dbReference type="PANTHER" id="PTHR32219:SF3">
    <property type="entry name" value="CALPONIN-LIKE DOMAIN PROTEIN"/>
    <property type="match status" value="1"/>
</dbReference>
<feature type="transmembrane region" description="Helical" evidence="10">
    <location>
        <begin position="620"/>
        <end position="641"/>
    </location>
</feature>
<keyword evidence="4 10" id="KW-1133">Transmembrane helix</keyword>
<dbReference type="InterPro" id="IPR055282">
    <property type="entry name" value="PPI1-4"/>
</dbReference>
<feature type="compositionally biased region" description="Acidic residues" evidence="9">
    <location>
        <begin position="425"/>
        <end position="434"/>
    </location>
</feature>
<evidence type="ECO:0000256" key="10">
    <source>
        <dbReference type="SAM" id="Phobius"/>
    </source>
</evidence>
<evidence type="ECO:0000256" key="5">
    <source>
        <dbReference type="ARBA" id="ARBA00023054"/>
    </source>
</evidence>
<evidence type="ECO:0000256" key="2">
    <source>
        <dbReference type="ARBA" id="ARBA00022475"/>
    </source>
</evidence>
<feature type="compositionally biased region" description="Low complexity" evidence="9">
    <location>
        <begin position="377"/>
        <end position="387"/>
    </location>
</feature>
<dbReference type="AlphaFoldDB" id="A0A7S0RPY8"/>
<keyword evidence="6 10" id="KW-0472">Membrane</keyword>
<evidence type="ECO:0000256" key="3">
    <source>
        <dbReference type="ARBA" id="ARBA00022692"/>
    </source>
</evidence>
<sequence length="643" mass="71106">MVGTAVEAPVEALEQRPRKDIAAEVAADPAAENGLSEPEIANGHANGPQAPPGIYLVRVPKPPIDETALKATQAEFQTHVDKLKKFNVILQKKRDEMRELRKHMGEARSLKEAAEPEYQEKLERIKQLKDLRQTYLDRIRAIKSNVQDLDVRSEDDLDAKIRELEGKIASGSVPIREERQIVQNISKYNAMRGRIREYETQKGSLVELEAEANKIKAIVEDMDSEFKVIKTERNAANDVKKDIYGKLEKASAELKELEAEQADVVKAKNDALEQLQKIRSDMDVTLADYRENRKLSLEVRDLVAAGNIAEAREKAAEQVNAQISKLVDDTKYRKEYQHLWAQQRRFVVSELLPESSVQAQQASTSKAAPGKGGKGAAGAKPGAARAAPPVPRGKEKAASLIESIMAQATREVASMAAGRPRQVEESDDADDEVDVPVKKAEPAAAAKPSKPSEPAKLVSNPAEAAANAFNFKVEVPKVNELVQEFAVPDVVRGGDEEDDKAKRERLLEEQRRLAAEAEERKKRRAEQAERKRVQAAETAKRLEAERKERDRQAREAAAQAKAQAADDAANADTVAAEAAAASKPTGPTPFEKRQQQAAAKRPKTKAPVPLRTATKFWQQYQGYIILAITMLICVILSIMYLQS</sequence>
<evidence type="ECO:0000313" key="11">
    <source>
        <dbReference type="EMBL" id="CAD8683166.1"/>
    </source>
</evidence>
<evidence type="ECO:0008006" key="12">
    <source>
        <dbReference type="Google" id="ProtNLM"/>
    </source>
</evidence>
<keyword evidence="3 10" id="KW-0812">Transmembrane</keyword>
<feature type="region of interest" description="Disordered" evidence="9">
    <location>
        <begin position="1"/>
        <end position="53"/>
    </location>
</feature>
<evidence type="ECO:0000256" key="1">
    <source>
        <dbReference type="ARBA" id="ARBA00004162"/>
    </source>
</evidence>
<keyword evidence="2" id="KW-1003">Cell membrane</keyword>
<dbReference type="EMBL" id="HBFB01019710">
    <property type="protein sequence ID" value="CAD8683166.1"/>
    <property type="molecule type" value="Transcribed_RNA"/>
</dbReference>
<feature type="region of interest" description="Disordered" evidence="9">
    <location>
        <begin position="359"/>
        <end position="397"/>
    </location>
</feature>
<proteinExistence type="inferred from homology"/>
<reference evidence="11" key="1">
    <citation type="submission" date="2021-01" db="EMBL/GenBank/DDBJ databases">
        <authorList>
            <person name="Corre E."/>
            <person name="Pelletier E."/>
            <person name="Niang G."/>
            <person name="Scheremetjew M."/>
            <person name="Finn R."/>
            <person name="Kale V."/>
            <person name="Holt S."/>
            <person name="Cochrane G."/>
            <person name="Meng A."/>
            <person name="Brown T."/>
            <person name="Cohen L."/>
        </authorList>
    </citation>
    <scope>NUCLEOTIDE SEQUENCE</scope>
    <source>
        <strain evidence="11">SAG 11-49</strain>
    </source>
</reference>